<dbReference type="EMBL" id="BCSY01000085">
    <property type="protein sequence ID" value="GAS98571.1"/>
    <property type="molecule type" value="Genomic_DNA"/>
</dbReference>
<dbReference type="AlphaFoldDB" id="A0A100WHU6"/>
<reference evidence="2" key="2">
    <citation type="submission" date="2016-02" db="EMBL/GenBank/DDBJ databases">
        <title>Draft genome sequence of five rapidly growing Mycobacterium species.</title>
        <authorList>
            <person name="Katahira K."/>
            <person name="Gotou Y."/>
            <person name="Iida K."/>
            <person name="Ogura Y."/>
            <person name="Hayashi T."/>
        </authorList>
    </citation>
    <scope>NUCLEOTIDE SEQUENCE [LARGE SCALE GENOMIC DNA]</scope>
    <source>
        <strain evidence="2">JCM15298</strain>
    </source>
</reference>
<dbReference type="STRING" id="228230.RMCC_5536"/>
<dbReference type="Proteomes" id="UP000069443">
    <property type="component" value="Unassembled WGS sequence"/>
</dbReference>
<evidence type="ECO:0000313" key="2">
    <source>
        <dbReference type="Proteomes" id="UP000069443"/>
    </source>
</evidence>
<comment type="caution">
    <text evidence="1">The sequence shown here is derived from an EMBL/GenBank/DDBJ whole genome shotgun (WGS) entry which is preliminary data.</text>
</comment>
<proteinExistence type="predicted"/>
<gene>
    <name evidence="1" type="ORF">RMCC_5536</name>
</gene>
<keyword evidence="2" id="KW-1185">Reference proteome</keyword>
<organism evidence="1 2">
    <name type="scientific">Mycolicibacterium canariasense</name>
    <name type="common">Mycobacterium canariasense</name>
    <dbReference type="NCBI Taxonomy" id="228230"/>
    <lineage>
        <taxon>Bacteria</taxon>
        <taxon>Bacillati</taxon>
        <taxon>Actinomycetota</taxon>
        <taxon>Actinomycetes</taxon>
        <taxon>Mycobacteriales</taxon>
        <taxon>Mycobacteriaceae</taxon>
        <taxon>Mycolicibacterium</taxon>
    </lineage>
</organism>
<accession>A0A100WHU6</accession>
<name>A0A100WHU6_MYCCR</name>
<evidence type="ECO:0000313" key="1">
    <source>
        <dbReference type="EMBL" id="GAS98571.1"/>
    </source>
</evidence>
<sequence length="98" mass="10528">MAGEGHHVLTDDDVQALDRRAREVGDVIGWDLQFVVAPNAEYVGLAAGGGADHADEIIVLGPSRITDLAVHEIDLALDALQRGERHIVLDEDGDPRLI</sequence>
<protein>
    <submittedName>
        <fullName evidence="1">Uncharacterized protein</fullName>
    </submittedName>
</protein>
<dbReference type="OrthoDB" id="4732501at2"/>
<reference evidence="2" key="1">
    <citation type="journal article" date="2016" name="Genome Announc.">
        <title>Draft Genome Sequences of Five Rapidly Growing Mycobacterium Species, M. thermoresistibile, M. fortuitum subsp. acetamidolyticum, M. canariasense, M. brisbanense, and M. novocastrense.</title>
        <authorList>
            <person name="Katahira K."/>
            <person name="Ogura Y."/>
            <person name="Gotoh Y."/>
            <person name="Hayashi T."/>
        </authorList>
    </citation>
    <scope>NUCLEOTIDE SEQUENCE [LARGE SCALE GENOMIC DNA]</scope>
    <source>
        <strain evidence="2">JCM15298</strain>
    </source>
</reference>